<evidence type="ECO:0000256" key="1">
    <source>
        <dbReference type="ARBA" id="ARBA00000444"/>
    </source>
</evidence>
<keyword evidence="7 11" id="KW-0067">ATP-binding</keyword>
<dbReference type="GO" id="GO:0005886">
    <property type="term" value="C:plasma membrane"/>
    <property type="evidence" value="ECO:0007669"/>
    <property type="project" value="EnsemblFungi"/>
</dbReference>
<sequence>MLEPQIEQAQQLPQLKEKKVQEEITIPTSTSLELHKNTASSPSTPLSRVVTTTDDSIIFTNPSSGESENTTTSHSNNIPNGQNLAIDSTETQTQLNILGNDNGSDGELENFYPASENPQQIQNNYEADEINANESSKLLPPQDQNPSVNSFHDQLNSFSFGNRPASFHENGSYIQDDDDEQVLLNTNVRRGRGSRATGVEPIDPSSIRNRNSTFTANSKNQNADSATMEIERMRNSILLKRENKKRQKTVLDDDKVLVGNKVGEGHVNYVIAYNMLTGIRVAVSRCSGIMQPITDQDFRSSKKLVFDVSGNELTPSSKYDFKFKDYCPTVFRELRMFFGLDPADYLVSLTSKYILSELNSPGKSGSFFYFSRDYRFIIKTIHPAEHRHLRRILKDYYNHVKNNPNTLISQFYGLHRVKMPINYENLKRRKIYFIVMNNLFPPHRDIHRTYDLKGSTLGRFTPNDYPAHRVLKDLNWIQNQETINFGPVRHKLFIDQLNRDVKLLIKLNIMDYSFLIGFHDLKKGNKEEILQQKKLSIFSPASSNLEDLRKTNPKLLNRYNDLPSIDFKNGNIFYSNNGGVGSTDANDEEGEFIYYLGIIDCLTNYSIIKRLETFWRSLTNDRKIISAVPPREYGERFLKFITHSVNENTLEKKD</sequence>
<dbReference type="InterPro" id="IPR027484">
    <property type="entry name" value="PInositol-4-P-5-kinase_N"/>
</dbReference>
<dbReference type="STRING" id="683960.A0A1E3P788"/>
<evidence type="ECO:0000313" key="15">
    <source>
        <dbReference type="Proteomes" id="UP000094112"/>
    </source>
</evidence>
<dbReference type="GeneID" id="30203446"/>
<evidence type="ECO:0000256" key="8">
    <source>
        <dbReference type="ARBA" id="ARBA00078403"/>
    </source>
</evidence>
<dbReference type="GO" id="GO:0046854">
    <property type="term" value="P:phosphatidylinositol phosphate biosynthetic process"/>
    <property type="evidence" value="ECO:0007669"/>
    <property type="project" value="EnsemblFungi"/>
</dbReference>
<evidence type="ECO:0000256" key="4">
    <source>
        <dbReference type="ARBA" id="ARBA00022679"/>
    </source>
</evidence>
<dbReference type="EMBL" id="KV454209">
    <property type="protein sequence ID" value="ODQ60737.1"/>
    <property type="molecule type" value="Genomic_DNA"/>
</dbReference>
<evidence type="ECO:0000256" key="5">
    <source>
        <dbReference type="ARBA" id="ARBA00022741"/>
    </source>
</evidence>
<dbReference type="SMART" id="SM00330">
    <property type="entry name" value="PIPKc"/>
    <property type="match status" value="1"/>
</dbReference>
<dbReference type="GO" id="GO:0005524">
    <property type="term" value="F:ATP binding"/>
    <property type="evidence" value="ECO:0007669"/>
    <property type="project" value="UniProtKB-UniRule"/>
</dbReference>
<dbReference type="PANTHER" id="PTHR23086">
    <property type="entry name" value="PHOSPHATIDYLINOSITOL-4-PHOSPHATE 5-KINASE"/>
    <property type="match status" value="1"/>
</dbReference>
<feature type="compositionally biased region" description="Polar residues" evidence="12">
    <location>
        <begin position="26"/>
        <end position="48"/>
    </location>
</feature>
<evidence type="ECO:0000256" key="3">
    <source>
        <dbReference type="ARBA" id="ARBA00022553"/>
    </source>
</evidence>
<accession>A0A1E3P788</accession>
<gene>
    <name evidence="14" type="ORF">WICANDRAFT_89930</name>
</gene>
<evidence type="ECO:0000256" key="9">
    <source>
        <dbReference type="ARBA" id="ARBA00080374"/>
    </source>
</evidence>
<dbReference type="RefSeq" id="XP_019039944.1">
    <property type="nucleotide sequence ID" value="XM_019186200.1"/>
</dbReference>
<dbReference type="GO" id="GO:0070273">
    <property type="term" value="F:phosphatidylinositol-4-phosphate binding"/>
    <property type="evidence" value="ECO:0007669"/>
    <property type="project" value="EnsemblFungi"/>
</dbReference>
<dbReference type="FunFam" id="3.30.800.10:FF:000009">
    <property type="entry name" value="Phosphatidylinositol 4-phosphate 5-kinase its3"/>
    <property type="match status" value="1"/>
</dbReference>
<evidence type="ECO:0000313" key="14">
    <source>
        <dbReference type="EMBL" id="ODQ60737.1"/>
    </source>
</evidence>
<evidence type="ECO:0000256" key="6">
    <source>
        <dbReference type="ARBA" id="ARBA00022777"/>
    </source>
</evidence>
<feature type="compositionally biased region" description="Polar residues" evidence="12">
    <location>
        <begin position="206"/>
        <end position="224"/>
    </location>
</feature>
<proteinExistence type="predicted"/>
<dbReference type="AlphaFoldDB" id="A0A1E3P788"/>
<dbReference type="GO" id="GO:0031321">
    <property type="term" value="P:ascospore-type prospore assembly"/>
    <property type="evidence" value="ECO:0007669"/>
    <property type="project" value="EnsemblFungi"/>
</dbReference>
<dbReference type="SUPFAM" id="SSF56104">
    <property type="entry name" value="SAICAR synthase-like"/>
    <property type="match status" value="1"/>
</dbReference>
<protein>
    <recommendedName>
        <fullName evidence="2">1-phosphatidylinositol-4-phosphate 5-kinase</fullName>
        <ecNumber evidence="2">2.7.1.68</ecNumber>
    </recommendedName>
    <alternativeName>
        <fullName evidence="10">1-phosphatidylinositol 4-phosphate kinase</fullName>
    </alternativeName>
    <alternativeName>
        <fullName evidence="8">Diphosphoinositide kinase</fullName>
    </alternativeName>
    <alternativeName>
        <fullName evidence="9">PIP5K</fullName>
    </alternativeName>
</protein>
<dbReference type="GO" id="GO:0030866">
    <property type="term" value="P:cortical actin cytoskeleton organization"/>
    <property type="evidence" value="ECO:0007669"/>
    <property type="project" value="EnsemblFungi"/>
</dbReference>
<evidence type="ECO:0000256" key="11">
    <source>
        <dbReference type="PROSITE-ProRule" id="PRU00781"/>
    </source>
</evidence>
<feature type="region of interest" description="Disordered" evidence="12">
    <location>
        <begin position="1"/>
        <end position="48"/>
    </location>
</feature>
<dbReference type="GO" id="GO:0016308">
    <property type="term" value="F:1-phosphatidylinositol-4-phosphate 5-kinase activity"/>
    <property type="evidence" value="ECO:0007669"/>
    <property type="project" value="UniProtKB-EC"/>
</dbReference>
<dbReference type="Gene3D" id="3.30.810.10">
    <property type="entry name" value="2-Layer Sandwich"/>
    <property type="match status" value="1"/>
</dbReference>
<dbReference type="OrthoDB" id="20783at2759"/>
<dbReference type="Pfam" id="PF01504">
    <property type="entry name" value="PIP5K"/>
    <property type="match status" value="1"/>
</dbReference>
<evidence type="ECO:0000256" key="12">
    <source>
        <dbReference type="SAM" id="MobiDB-lite"/>
    </source>
</evidence>
<feature type="region of interest" description="Disordered" evidence="12">
    <location>
        <begin position="193"/>
        <end position="224"/>
    </location>
</feature>
<dbReference type="PANTHER" id="PTHR23086:SF8">
    <property type="entry name" value="PHOSPHATIDYLINOSITOL 5-PHOSPHATE 4-KINASE, ISOFORM A"/>
    <property type="match status" value="1"/>
</dbReference>
<reference evidence="14 15" key="1">
    <citation type="journal article" date="2016" name="Proc. Natl. Acad. Sci. U.S.A.">
        <title>Comparative genomics of biotechnologically important yeasts.</title>
        <authorList>
            <person name="Riley R."/>
            <person name="Haridas S."/>
            <person name="Wolfe K.H."/>
            <person name="Lopes M.R."/>
            <person name="Hittinger C.T."/>
            <person name="Goeker M."/>
            <person name="Salamov A.A."/>
            <person name="Wisecaver J.H."/>
            <person name="Long T.M."/>
            <person name="Calvey C.H."/>
            <person name="Aerts A.L."/>
            <person name="Barry K.W."/>
            <person name="Choi C."/>
            <person name="Clum A."/>
            <person name="Coughlan A.Y."/>
            <person name="Deshpande S."/>
            <person name="Douglass A.P."/>
            <person name="Hanson S.J."/>
            <person name="Klenk H.-P."/>
            <person name="LaButti K.M."/>
            <person name="Lapidus A."/>
            <person name="Lindquist E.A."/>
            <person name="Lipzen A.M."/>
            <person name="Meier-Kolthoff J.P."/>
            <person name="Ohm R.A."/>
            <person name="Otillar R.P."/>
            <person name="Pangilinan J.L."/>
            <person name="Peng Y."/>
            <person name="Rokas A."/>
            <person name="Rosa C.A."/>
            <person name="Scheuner C."/>
            <person name="Sibirny A.A."/>
            <person name="Slot J.C."/>
            <person name="Stielow J.B."/>
            <person name="Sun H."/>
            <person name="Kurtzman C.P."/>
            <person name="Blackwell M."/>
            <person name="Grigoriev I.V."/>
            <person name="Jeffries T.W."/>
        </authorList>
    </citation>
    <scope>NUCLEOTIDE SEQUENCE [LARGE SCALE GENOMIC DNA]</scope>
    <source>
        <strain evidence="15">ATCC 58044 / CBS 1984 / NCYC 433 / NRRL Y-366-8</strain>
    </source>
</reference>
<dbReference type="PROSITE" id="PS51455">
    <property type="entry name" value="PIPK"/>
    <property type="match status" value="1"/>
</dbReference>
<dbReference type="InterPro" id="IPR027483">
    <property type="entry name" value="PInositol-4-P-4/5-kinase_C_sf"/>
</dbReference>
<dbReference type="CDD" id="cd17303">
    <property type="entry name" value="PIPKc_PIP5K_yeast_like"/>
    <property type="match status" value="1"/>
</dbReference>
<evidence type="ECO:0000256" key="2">
    <source>
        <dbReference type="ARBA" id="ARBA00012172"/>
    </source>
</evidence>
<comment type="catalytic activity">
    <reaction evidence="1">
        <text>a 1,2-diacyl-sn-glycero-3-phospho-(1D-myo-inositol 4-phosphate) + ATP = a 1,2-diacyl-sn-glycero-3-phospho-(1D-myo-inositol-4,5-bisphosphate) + ADP + H(+)</text>
        <dbReference type="Rhea" id="RHEA:14425"/>
        <dbReference type="ChEBI" id="CHEBI:15378"/>
        <dbReference type="ChEBI" id="CHEBI:30616"/>
        <dbReference type="ChEBI" id="CHEBI:58178"/>
        <dbReference type="ChEBI" id="CHEBI:58456"/>
        <dbReference type="ChEBI" id="CHEBI:456216"/>
        <dbReference type="EC" id="2.7.1.68"/>
    </reaction>
</comment>
<dbReference type="Gene3D" id="3.30.800.10">
    <property type="entry name" value="Phosphatidylinositol Phosphate Kinase II Beta"/>
    <property type="match status" value="1"/>
</dbReference>
<evidence type="ECO:0000256" key="10">
    <source>
        <dbReference type="ARBA" id="ARBA00082306"/>
    </source>
</evidence>
<feature type="region of interest" description="Disordered" evidence="12">
    <location>
        <begin position="60"/>
        <end position="84"/>
    </location>
</feature>
<keyword evidence="4 11" id="KW-0808">Transferase</keyword>
<dbReference type="EC" id="2.7.1.68" evidence="2"/>
<evidence type="ECO:0000259" key="13">
    <source>
        <dbReference type="PROSITE" id="PS51455"/>
    </source>
</evidence>
<keyword evidence="3" id="KW-0597">Phosphoprotein</keyword>
<keyword evidence="15" id="KW-1185">Reference proteome</keyword>
<dbReference type="GO" id="GO:0032266">
    <property type="term" value="F:phosphatidylinositol-3-phosphate binding"/>
    <property type="evidence" value="ECO:0007669"/>
    <property type="project" value="EnsemblFungi"/>
</dbReference>
<feature type="domain" description="PIPK" evidence="13">
    <location>
        <begin position="259"/>
        <end position="645"/>
    </location>
</feature>
<keyword evidence="6 11" id="KW-0418">Kinase</keyword>
<name>A0A1E3P788_WICAA</name>
<dbReference type="InterPro" id="IPR023610">
    <property type="entry name" value="PInositol-4/5-P-5/4-kinase"/>
</dbReference>
<dbReference type="Proteomes" id="UP000094112">
    <property type="component" value="Unassembled WGS sequence"/>
</dbReference>
<organism evidence="14 15">
    <name type="scientific">Wickerhamomyces anomalus (strain ATCC 58044 / CBS 1984 / NCYC 433 / NRRL Y-366-8)</name>
    <name type="common">Yeast</name>
    <name type="synonym">Hansenula anomala</name>
    <dbReference type="NCBI Taxonomy" id="683960"/>
    <lineage>
        <taxon>Eukaryota</taxon>
        <taxon>Fungi</taxon>
        <taxon>Dikarya</taxon>
        <taxon>Ascomycota</taxon>
        <taxon>Saccharomycotina</taxon>
        <taxon>Saccharomycetes</taxon>
        <taxon>Phaffomycetales</taxon>
        <taxon>Wickerhamomycetaceae</taxon>
        <taxon>Wickerhamomyces</taxon>
    </lineage>
</organism>
<dbReference type="GO" id="GO:0005634">
    <property type="term" value="C:nucleus"/>
    <property type="evidence" value="ECO:0007669"/>
    <property type="project" value="EnsemblFungi"/>
</dbReference>
<evidence type="ECO:0000256" key="7">
    <source>
        <dbReference type="ARBA" id="ARBA00022840"/>
    </source>
</evidence>
<dbReference type="InterPro" id="IPR002498">
    <property type="entry name" value="PInositol-4-P-4/5-kinase_core"/>
</dbReference>
<keyword evidence="5 11" id="KW-0547">Nucleotide-binding</keyword>